<protein>
    <submittedName>
        <fullName evidence="4">Ribosomal-protein-alanine N-acetyltransferase RimI</fullName>
    </submittedName>
</protein>
<dbReference type="AlphaFoldDB" id="A0A2W4ULU5"/>
<dbReference type="PROSITE" id="PS51186">
    <property type="entry name" value="GNAT"/>
    <property type="match status" value="1"/>
</dbReference>
<gene>
    <name evidence="4" type="ORF">DCF25_07035</name>
</gene>
<accession>A0A2W4ULU5</accession>
<feature type="domain" description="N-acetyltransferase" evidence="3">
    <location>
        <begin position="43"/>
        <end position="184"/>
    </location>
</feature>
<keyword evidence="2" id="KW-0012">Acyltransferase</keyword>
<evidence type="ECO:0000313" key="4">
    <source>
        <dbReference type="EMBL" id="PZO20187.1"/>
    </source>
</evidence>
<dbReference type="PANTHER" id="PTHR43420:SF44">
    <property type="entry name" value="ACETYLTRANSFERASE YPEA"/>
    <property type="match status" value="1"/>
</dbReference>
<keyword evidence="1 4" id="KW-0808">Transferase</keyword>
<organism evidence="4 5">
    <name type="scientific">Leptolyngbya foveolarum</name>
    <dbReference type="NCBI Taxonomy" id="47253"/>
    <lineage>
        <taxon>Bacteria</taxon>
        <taxon>Bacillati</taxon>
        <taxon>Cyanobacteriota</taxon>
        <taxon>Cyanophyceae</taxon>
        <taxon>Leptolyngbyales</taxon>
        <taxon>Leptolyngbyaceae</taxon>
        <taxon>Leptolyngbya group</taxon>
        <taxon>Leptolyngbya</taxon>
    </lineage>
</organism>
<evidence type="ECO:0000256" key="2">
    <source>
        <dbReference type="ARBA" id="ARBA00023315"/>
    </source>
</evidence>
<evidence type="ECO:0000259" key="3">
    <source>
        <dbReference type="PROSITE" id="PS51186"/>
    </source>
</evidence>
<proteinExistence type="predicted"/>
<dbReference type="Gene3D" id="3.40.630.30">
    <property type="match status" value="1"/>
</dbReference>
<comment type="caution">
    <text evidence="4">The sequence shown here is derived from an EMBL/GenBank/DDBJ whole genome shotgun (WGS) entry which is preliminary data.</text>
</comment>
<dbReference type="InterPro" id="IPR050680">
    <property type="entry name" value="YpeA/RimI_acetyltransf"/>
</dbReference>
<dbReference type="GO" id="GO:0016747">
    <property type="term" value="F:acyltransferase activity, transferring groups other than amino-acyl groups"/>
    <property type="evidence" value="ECO:0007669"/>
    <property type="project" value="InterPro"/>
</dbReference>
<evidence type="ECO:0000256" key="1">
    <source>
        <dbReference type="ARBA" id="ARBA00022679"/>
    </source>
</evidence>
<reference evidence="4 5" key="2">
    <citation type="submission" date="2018-06" db="EMBL/GenBank/DDBJ databases">
        <title>Metagenomic assembly of (sub)arctic Cyanobacteria and their associated microbiome from non-axenic cultures.</title>
        <authorList>
            <person name="Baurain D."/>
        </authorList>
    </citation>
    <scope>NUCLEOTIDE SEQUENCE [LARGE SCALE GENOMIC DNA]</scope>
    <source>
        <strain evidence="4">ULC129bin1</strain>
    </source>
</reference>
<sequence>MNFLACVPLIAADIPAVLSLDERCLGGLWTNSGYQRELESDCSDLLVLVGAATPELLYQRQQIVPFTPAQNNSTHLAAKDITDSTSADITLLGMGCLWAILEEAHITTLAVEPSWQGRKLGILLLCHLLQSGYRRGLTRATLEVRASNQKALGLYQTFGFKEAGIRKRYYSDGENACILWCSGLQGQAMQTQIDQQKARAIAHLHNQYQQVFIHTGDHRAE</sequence>
<name>A0A2W4ULU5_9CYAN</name>
<dbReference type="InterPro" id="IPR016181">
    <property type="entry name" value="Acyl_CoA_acyltransferase"/>
</dbReference>
<dbReference type="Proteomes" id="UP000249354">
    <property type="component" value="Unassembled WGS sequence"/>
</dbReference>
<evidence type="ECO:0000313" key="5">
    <source>
        <dbReference type="Proteomes" id="UP000249354"/>
    </source>
</evidence>
<dbReference type="Pfam" id="PF00583">
    <property type="entry name" value="Acetyltransf_1"/>
    <property type="match status" value="1"/>
</dbReference>
<dbReference type="EMBL" id="QBMC01000033">
    <property type="protein sequence ID" value="PZO20187.1"/>
    <property type="molecule type" value="Genomic_DNA"/>
</dbReference>
<dbReference type="InterPro" id="IPR000182">
    <property type="entry name" value="GNAT_dom"/>
</dbReference>
<dbReference type="PANTHER" id="PTHR43420">
    <property type="entry name" value="ACETYLTRANSFERASE"/>
    <property type="match status" value="1"/>
</dbReference>
<dbReference type="SUPFAM" id="SSF55729">
    <property type="entry name" value="Acyl-CoA N-acyltransferases (Nat)"/>
    <property type="match status" value="1"/>
</dbReference>
<reference evidence="5" key="1">
    <citation type="submission" date="2018-04" db="EMBL/GenBank/DDBJ databases">
        <authorList>
            <person name="Cornet L."/>
        </authorList>
    </citation>
    <scope>NUCLEOTIDE SEQUENCE [LARGE SCALE GENOMIC DNA]</scope>
</reference>